<accession>A0A2H3B6V1</accession>
<reference evidence="2" key="1">
    <citation type="journal article" date="2017" name="Nat. Ecol. Evol.">
        <title>Genome expansion and lineage-specific genetic innovations in the forest pathogenic fungi Armillaria.</title>
        <authorList>
            <person name="Sipos G."/>
            <person name="Prasanna A.N."/>
            <person name="Walter M.C."/>
            <person name="O'Connor E."/>
            <person name="Balint B."/>
            <person name="Krizsan K."/>
            <person name="Kiss B."/>
            <person name="Hess J."/>
            <person name="Varga T."/>
            <person name="Slot J."/>
            <person name="Riley R."/>
            <person name="Boka B."/>
            <person name="Rigling D."/>
            <person name="Barry K."/>
            <person name="Lee J."/>
            <person name="Mihaltcheva S."/>
            <person name="LaButti K."/>
            <person name="Lipzen A."/>
            <person name="Waldron R."/>
            <person name="Moloney N.M."/>
            <person name="Sperisen C."/>
            <person name="Kredics L."/>
            <person name="Vagvoelgyi C."/>
            <person name="Patrignani A."/>
            <person name="Fitzpatrick D."/>
            <person name="Nagy I."/>
            <person name="Doyle S."/>
            <person name="Anderson J.B."/>
            <person name="Grigoriev I.V."/>
            <person name="Gueldener U."/>
            <person name="Muensterkoetter M."/>
            <person name="Nagy L.G."/>
        </authorList>
    </citation>
    <scope>NUCLEOTIDE SEQUENCE [LARGE SCALE GENOMIC DNA]</scope>
    <source>
        <strain evidence="2">28-4</strain>
    </source>
</reference>
<protein>
    <submittedName>
        <fullName evidence="1">Uncharacterized protein</fullName>
    </submittedName>
</protein>
<evidence type="ECO:0000313" key="1">
    <source>
        <dbReference type="EMBL" id="PBK66595.1"/>
    </source>
</evidence>
<gene>
    <name evidence="1" type="ORF">ARMSODRAFT_1021399</name>
</gene>
<organism evidence="1 2">
    <name type="scientific">Armillaria solidipes</name>
    <dbReference type="NCBI Taxonomy" id="1076256"/>
    <lineage>
        <taxon>Eukaryota</taxon>
        <taxon>Fungi</taxon>
        <taxon>Dikarya</taxon>
        <taxon>Basidiomycota</taxon>
        <taxon>Agaricomycotina</taxon>
        <taxon>Agaricomycetes</taxon>
        <taxon>Agaricomycetidae</taxon>
        <taxon>Agaricales</taxon>
        <taxon>Marasmiineae</taxon>
        <taxon>Physalacriaceae</taxon>
        <taxon>Armillaria</taxon>
    </lineage>
</organism>
<proteinExistence type="predicted"/>
<evidence type="ECO:0000313" key="2">
    <source>
        <dbReference type="Proteomes" id="UP000218334"/>
    </source>
</evidence>
<keyword evidence="2" id="KW-1185">Reference proteome</keyword>
<dbReference type="AlphaFoldDB" id="A0A2H3B6V1"/>
<name>A0A2H3B6V1_9AGAR</name>
<dbReference type="EMBL" id="KZ293440">
    <property type="protein sequence ID" value="PBK66595.1"/>
    <property type="molecule type" value="Genomic_DNA"/>
</dbReference>
<dbReference type="Proteomes" id="UP000218334">
    <property type="component" value="Unassembled WGS sequence"/>
</dbReference>
<sequence length="106" mass="12176">MAGPYSLLHTVMMKAPALWDTKLYDSLSICTITQQVKEADMFLSTYCSIFEGPYSDLVEWFFTTVSTVVHKLPECLVKEHWKAWLYSPAIVKKYIKAVLSGRTLTY</sequence>